<dbReference type="RefSeq" id="WP_160591235.1">
    <property type="nucleotide sequence ID" value="NZ_BAAAFP010000003.1"/>
</dbReference>
<dbReference type="SUPFAM" id="SSF54593">
    <property type="entry name" value="Glyoxalase/Bleomycin resistance protein/Dihydroxybiphenyl dioxygenase"/>
    <property type="match status" value="1"/>
</dbReference>
<dbReference type="EMBL" id="WTYY01000004">
    <property type="protein sequence ID" value="MXO88789.1"/>
    <property type="molecule type" value="Genomic_DNA"/>
</dbReference>
<gene>
    <name evidence="1" type="ORF">GRI32_08555</name>
</gene>
<evidence type="ECO:0000313" key="2">
    <source>
        <dbReference type="Proteomes" id="UP000435243"/>
    </source>
</evidence>
<dbReference type="InterPro" id="IPR029068">
    <property type="entry name" value="Glyas_Bleomycin-R_OHBP_Dase"/>
</dbReference>
<organism evidence="1 2">
    <name type="scientific">Alteraurantiacibacter aestuarii</name>
    <dbReference type="NCBI Taxonomy" id="650004"/>
    <lineage>
        <taxon>Bacteria</taxon>
        <taxon>Pseudomonadati</taxon>
        <taxon>Pseudomonadota</taxon>
        <taxon>Alphaproteobacteria</taxon>
        <taxon>Sphingomonadales</taxon>
        <taxon>Erythrobacteraceae</taxon>
        <taxon>Alteraurantiacibacter</taxon>
    </lineage>
</organism>
<sequence>MQTMMGFGRPTKTVIQTAFVVEDLAAALHYYTRTLNIGPFFTLPHRTAPGRIYRGMESLTESSLAMGFVGNMQIELIQQHDDAPSLFKEAVEAEGYGFHHYGVVHDDVEAVLPAYYGEGYELVGSTPVPTGGTVVFLQSPDPVHRGYLELIPYTEAMDEMFTRYWQAAQGWDGTDPVRDFG</sequence>
<accession>A0A844ZT92</accession>
<protein>
    <submittedName>
        <fullName evidence="1">VOC family protein</fullName>
    </submittedName>
</protein>
<dbReference type="AlphaFoldDB" id="A0A844ZT92"/>
<proteinExistence type="predicted"/>
<dbReference type="Gene3D" id="3.10.180.10">
    <property type="entry name" value="2,3-Dihydroxybiphenyl 1,2-Dioxygenase, domain 1"/>
    <property type="match status" value="1"/>
</dbReference>
<evidence type="ECO:0000313" key="1">
    <source>
        <dbReference type="EMBL" id="MXO88789.1"/>
    </source>
</evidence>
<name>A0A844ZT92_9SPHN</name>
<dbReference type="Pfam" id="PF13669">
    <property type="entry name" value="Glyoxalase_4"/>
    <property type="match status" value="1"/>
</dbReference>
<dbReference type="OrthoDB" id="9792173at2"/>
<reference evidence="1 2" key="1">
    <citation type="submission" date="2019-12" db="EMBL/GenBank/DDBJ databases">
        <title>Genomic-based taxomic classification of the family Erythrobacteraceae.</title>
        <authorList>
            <person name="Xu L."/>
        </authorList>
    </citation>
    <scope>NUCLEOTIDE SEQUENCE [LARGE SCALE GENOMIC DNA]</scope>
    <source>
        <strain evidence="1 2">JCM 16339</strain>
    </source>
</reference>
<dbReference type="Proteomes" id="UP000435243">
    <property type="component" value="Unassembled WGS sequence"/>
</dbReference>
<comment type="caution">
    <text evidence="1">The sequence shown here is derived from an EMBL/GenBank/DDBJ whole genome shotgun (WGS) entry which is preliminary data.</text>
</comment>
<keyword evidence="2" id="KW-1185">Reference proteome</keyword>